<keyword evidence="6" id="KW-0507">mRNA processing</keyword>
<dbReference type="SUPFAM" id="SSF54928">
    <property type="entry name" value="RNA-binding domain, RBD"/>
    <property type="match status" value="1"/>
</dbReference>
<evidence type="ECO:0000256" key="2">
    <source>
        <dbReference type="ARBA" id="ARBA00004496"/>
    </source>
</evidence>
<keyword evidence="13" id="KW-0539">Nucleus</keyword>
<comment type="similarity">
    <text evidence="3">Belongs to the SLT11 family.</text>
</comment>
<evidence type="ECO:0000256" key="3">
    <source>
        <dbReference type="ARBA" id="ARBA00007781"/>
    </source>
</evidence>
<feature type="region of interest" description="Disordered" evidence="17">
    <location>
        <begin position="178"/>
        <end position="201"/>
    </location>
</feature>
<dbReference type="GO" id="GO:0017070">
    <property type="term" value="F:U6 snRNA binding"/>
    <property type="evidence" value="ECO:0007669"/>
    <property type="project" value="TreeGrafter"/>
</dbReference>
<dbReference type="Gene3D" id="4.10.1000.10">
    <property type="entry name" value="Zinc finger, CCCH-type"/>
    <property type="match status" value="1"/>
</dbReference>
<dbReference type="InterPro" id="IPR039171">
    <property type="entry name" value="Cwc2/Slt11"/>
</dbReference>
<feature type="compositionally biased region" description="Basic and acidic residues" evidence="17">
    <location>
        <begin position="178"/>
        <end position="188"/>
    </location>
</feature>
<keyword evidence="5" id="KW-0963">Cytoplasm</keyword>
<sequence>MATSKSTSTYNRQNWEDAEFPILCQTCLGDNPYIRMTKDRYGKECKICSRPFTVFRWCPGARMRFKKTEVCQTCSRLKNVCQTCLLDLEYGLPIQVRDAALRIKDDLPRSEVNKEYYIQNMDREMGKVDTTSPGGAVGKSQAASDLLMKLARTSPYYKRNRPHICSFWVKGECKRGEECPYRHEKPTDPDDPLADQNIKDRYYGTNDPVADKLMRRADQMPKLEPPEDRSITTLYIGNLGEKLGEKELRDHFYQYGEIRAITVVARQQCAFVQFTTRGAAEVAAERTFNKLILGGRRLTIKWGRSQGRQGGGGDCAEMGDGEEMLEPVPGLPGTLPPPPADMRNNFFNLAGPSATATSDHDAAMMQSMMIPPPMAPMGRPPPGIVPGGPPPLMRPAGAGPPPGPTPFYFPQIMRPPPGVRPPHPPPMFPPGTAPLYPRSVTNPVPHQLVPPGTATGTIHYPSQDPSRMGTAQLGSKD</sequence>
<feature type="domain" description="C3H1-type" evidence="19">
    <location>
        <begin position="159"/>
        <end position="186"/>
    </location>
</feature>
<keyword evidence="21" id="KW-1185">Reference proteome</keyword>
<accession>A0AAV7X8T7</accession>
<feature type="region of interest" description="Disordered" evidence="17">
    <location>
        <begin position="423"/>
        <end position="477"/>
    </location>
</feature>
<dbReference type="PROSITE" id="PS50103">
    <property type="entry name" value="ZF_C3H1"/>
    <property type="match status" value="1"/>
</dbReference>
<dbReference type="InterPro" id="IPR057674">
    <property type="entry name" value="Znf-CCCH_RBM22"/>
</dbReference>
<evidence type="ECO:0000256" key="6">
    <source>
        <dbReference type="ARBA" id="ARBA00022664"/>
    </source>
</evidence>
<dbReference type="GO" id="GO:0071007">
    <property type="term" value="C:U2-type catalytic step 2 spliceosome"/>
    <property type="evidence" value="ECO:0007669"/>
    <property type="project" value="TreeGrafter"/>
</dbReference>
<dbReference type="Pfam" id="PF21369">
    <property type="entry name" value="STL11_N"/>
    <property type="match status" value="1"/>
</dbReference>
<dbReference type="GO" id="GO:0005737">
    <property type="term" value="C:cytoplasm"/>
    <property type="evidence" value="ECO:0007669"/>
    <property type="project" value="UniProtKB-SubCell"/>
</dbReference>
<evidence type="ECO:0000256" key="16">
    <source>
        <dbReference type="PROSITE-ProRule" id="PRU00723"/>
    </source>
</evidence>
<dbReference type="PANTHER" id="PTHR14089:SF6">
    <property type="entry name" value="PRE-MRNA-SPLICING FACTOR RBM22"/>
    <property type="match status" value="1"/>
</dbReference>
<dbReference type="Gene3D" id="3.30.70.330">
    <property type="match status" value="1"/>
</dbReference>
<evidence type="ECO:0000256" key="7">
    <source>
        <dbReference type="ARBA" id="ARBA00022723"/>
    </source>
</evidence>
<dbReference type="InterPro" id="IPR048995">
    <property type="entry name" value="STL11/RBM22-like_N"/>
</dbReference>
<dbReference type="InterPro" id="IPR000504">
    <property type="entry name" value="RRM_dom"/>
</dbReference>
<protein>
    <recommendedName>
        <fullName evidence="4">Pre-mRNA-splicing factor RBM22</fullName>
    </recommendedName>
    <alternativeName>
        <fullName evidence="14">RNA-binding motif protein 22</fullName>
    </alternativeName>
</protein>
<evidence type="ECO:0000256" key="17">
    <source>
        <dbReference type="SAM" id="MobiDB-lite"/>
    </source>
</evidence>
<feature type="compositionally biased region" description="Pro residues" evidence="17">
    <location>
        <begin position="423"/>
        <end position="432"/>
    </location>
</feature>
<evidence type="ECO:0000256" key="11">
    <source>
        <dbReference type="ARBA" id="ARBA00022884"/>
    </source>
</evidence>
<evidence type="ECO:0000256" key="8">
    <source>
        <dbReference type="ARBA" id="ARBA00022728"/>
    </source>
</evidence>
<dbReference type="InterPro" id="IPR035979">
    <property type="entry name" value="RBD_domain_sf"/>
</dbReference>
<proteinExistence type="inferred from homology"/>
<dbReference type="PROSITE" id="PS50102">
    <property type="entry name" value="RRM"/>
    <property type="match status" value="1"/>
</dbReference>
<comment type="subcellular location">
    <subcellularLocation>
        <location evidence="2">Cytoplasm</location>
    </subcellularLocation>
    <subcellularLocation>
        <location evidence="1">Nucleus</location>
    </subcellularLocation>
</comment>
<dbReference type="FunFam" id="3.30.70.330:FF:000137">
    <property type="entry name" value="pre-mRNA-splicing factor RBM22"/>
    <property type="match status" value="1"/>
</dbReference>
<dbReference type="GO" id="GO:0008380">
    <property type="term" value="P:RNA splicing"/>
    <property type="evidence" value="ECO:0007669"/>
    <property type="project" value="UniProtKB-KW"/>
</dbReference>
<evidence type="ECO:0000313" key="20">
    <source>
        <dbReference type="EMBL" id="KAJ1522370.1"/>
    </source>
</evidence>
<dbReference type="InterPro" id="IPR036855">
    <property type="entry name" value="Znf_CCCH_sf"/>
</dbReference>
<dbReference type="AlphaFoldDB" id="A0AAV7X8T7"/>
<dbReference type="GO" id="GO:0006397">
    <property type="term" value="P:mRNA processing"/>
    <property type="evidence" value="ECO:0007669"/>
    <property type="project" value="UniProtKB-KW"/>
</dbReference>
<dbReference type="GO" id="GO:0071006">
    <property type="term" value="C:U2-type catalytic step 1 spliceosome"/>
    <property type="evidence" value="ECO:0007669"/>
    <property type="project" value="TreeGrafter"/>
</dbReference>
<dbReference type="InterPro" id="IPR000571">
    <property type="entry name" value="Znf_CCCH"/>
</dbReference>
<evidence type="ECO:0000259" key="19">
    <source>
        <dbReference type="PROSITE" id="PS50103"/>
    </source>
</evidence>
<dbReference type="GO" id="GO:0036002">
    <property type="term" value="F:pre-mRNA binding"/>
    <property type="evidence" value="ECO:0007669"/>
    <property type="project" value="TreeGrafter"/>
</dbReference>
<dbReference type="GO" id="GO:0000974">
    <property type="term" value="C:Prp19 complex"/>
    <property type="evidence" value="ECO:0007669"/>
    <property type="project" value="TreeGrafter"/>
</dbReference>
<organism evidence="20 21">
    <name type="scientific">Megalurothrips usitatus</name>
    <name type="common">bean blossom thrips</name>
    <dbReference type="NCBI Taxonomy" id="439358"/>
    <lineage>
        <taxon>Eukaryota</taxon>
        <taxon>Metazoa</taxon>
        <taxon>Ecdysozoa</taxon>
        <taxon>Arthropoda</taxon>
        <taxon>Hexapoda</taxon>
        <taxon>Insecta</taxon>
        <taxon>Pterygota</taxon>
        <taxon>Neoptera</taxon>
        <taxon>Paraneoptera</taxon>
        <taxon>Thysanoptera</taxon>
        <taxon>Terebrantia</taxon>
        <taxon>Thripoidea</taxon>
        <taxon>Thripidae</taxon>
        <taxon>Megalurothrips</taxon>
    </lineage>
</organism>
<feature type="domain" description="RRM" evidence="18">
    <location>
        <begin position="232"/>
        <end position="305"/>
    </location>
</feature>
<gene>
    <name evidence="20" type="ORF">ONE63_002659</name>
</gene>
<comment type="caution">
    <text evidence="20">The sequence shown here is derived from an EMBL/GenBank/DDBJ whole genome shotgun (WGS) entry which is preliminary data.</text>
</comment>
<keyword evidence="12" id="KW-0508">mRNA splicing</keyword>
<dbReference type="InterPro" id="IPR012677">
    <property type="entry name" value="Nucleotide-bd_a/b_plait_sf"/>
</dbReference>
<dbReference type="GO" id="GO:0008270">
    <property type="term" value="F:zinc ion binding"/>
    <property type="evidence" value="ECO:0007669"/>
    <property type="project" value="UniProtKB-KW"/>
</dbReference>
<keyword evidence="10 16" id="KW-0862">Zinc</keyword>
<dbReference type="SMART" id="SM00356">
    <property type="entry name" value="ZnF_C3H1"/>
    <property type="match status" value="1"/>
</dbReference>
<evidence type="ECO:0000256" key="12">
    <source>
        <dbReference type="ARBA" id="ARBA00023187"/>
    </source>
</evidence>
<evidence type="ECO:0000256" key="9">
    <source>
        <dbReference type="ARBA" id="ARBA00022771"/>
    </source>
</evidence>
<evidence type="ECO:0000256" key="15">
    <source>
        <dbReference type="PROSITE-ProRule" id="PRU00176"/>
    </source>
</evidence>
<keyword evidence="9 16" id="KW-0863">Zinc-finger</keyword>
<evidence type="ECO:0000313" key="21">
    <source>
        <dbReference type="Proteomes" id="UP001075354"/>
    </source>
</evidence>
<dbReference type="Pfam" id="PF00076">
    <property type="entry name" value="RRM_1"/>
    <property type="match status" value="1"/>
</dbReference>
<dbReference type="FunFam" id="4.10.1000.10:FF:000006">
    <property type="entry name" value="Putative pre-mrna-splicing factor rbm22"/>
    <property type="match status" value="1"/>
</dbReference>
<dbReference type="SMART" id="SM00360">
    <property type="entry name" value="RRM"/>
    <property type="match status" value="1"/>
</dbReference>
<dbReference type="EMBL" id="JAPTSV010000012">
    <property type="protein sequence ID" value="KAJ1522370.1"/>
    <property type="molecule type" value="Genomic_DNA"/>
</dbReference>
<evidence type="ECO:0000256" key="14">
    <source>
        <dbReference type="ARBA" id="ARBA00030793"/>
    </source>
</evidence>
<reference evidence="20" key="1">
    <citation type="submission" date="2022-12" db="EMBL/GenBank/DDBJ databases">
        <title>Chromosome-level genome assembly of the bean flower thrips Megalurothrips usitatus.</title>
        <authorList>
            <person name="Ma L."/>
            <person name="Liu Q."/>
            <person name="Li H."/>
            <person name="Cai W."/>
        </authorList>
    </citation>
    <scope>NUCLEOTIDE SEQUENCE</scope>
    <source>
        <strain evidence="20">Cailab_2022a</strain>
    </source>
</reference>
<keyword evidence="8" id="KW-0747">Spliceosome</keyword>
<keyword evidence="7 16" id="KW-0479">Metal-binding</keyword>
<evidence type="ECO:0000259" key="18">
    <source>
        <dbReference type="PROSITE" id="PS50102"/>
    </source>
</evidence>
<dbReference type="CDD" id="cd12224">
    <property type="entry name" value="RRM_RBM22"/>
    <property type="match status" value="1"/>
</dbReference>
<evidence type="ECO:0000256" key="10">
    <source>
        <dbReference type="ARBA" id="ARBA00022833"/>
    </source>
</evidence>
<evidence type="ECO:0000256" key="4">
    <source>
        <dbReference type="ARBA" id="ARBA00020031"/>
    </source>
</evidence>
<evidence type="ECO:0000256" key="13">
    <source>
        <dbReference type="ARBA" id="ARBA00023242"/>
    </source>
</evidence>
<feature type="zinc finger region" description="C3H1-type" evidence="16">
    <location>
        <begin position="159"/>
        <end position="186"/>
    </location>
</feature>
<dbReference type="Pfam" id="PF25584">
    <property type="entry name" value="zf-CCCH_RBM22"/>
    <property type="match status" value="1"/>
</dbReference>
<name>A0AAV7X8T7_9NEOP</name>
<evidence type="ECO:0000256" key="1">
    <source>
        <dbReference type="ARBA" id="ARBA00004123"/>
    </source>
</evidence>
<dbReference type="Proteomes" id="UP001075354">
    <property type="component" value="Chromosome 12"/>
</dbReference>
<dbReference type="PANTHER" id="PTHR14089">
    <property type="entry name" value="PRE-MRNA-SPLICING FACTOR RBM22"/>
    <property type="match status" value="1"/>
</dbReference>
<dbReference type="SUPFAM" id="SSF90229">
    <property type="entry name" value="CCCH zinc finger"/>
    <property type="match status" value="1"/>
</dbReference>
<evidence type="ECO:0000256" key="5">
    <source>
        <dbReference type="ARBA" id="ARBA00022490"/>
    </source>
</evidence>
<keyword evidence="11 15" id="KW-0694">RNA-binding</keyword>